<dbReference type="PROSITE" id="PS51257">
    <property type="entry name" value="PROKAR_LIPOPROTEIN"/>
    <property type="match status" value="1"/>
</dbReference>
<keyword evidence="6" id="KW-0564">Palmitate</keyword>
<keyword evidence="4" id="KW-0732">Signal</keyword>
<dbReference type="AlphaFoldDB" id="A0A162L642"/>
<comment type="subcellular location">
    <subcellularLocation>
        <location evidence="1">Membrane</location>
        <topology evidence="1">Lipid-anchor</topology>
    </subcellularLocation>
</comment>
<protein>
    <submittedName>
        <fullName evidence="10">Spore germination protein B3</fullName>
    </submittedName>
</protein>
<evidence type="ECO:0000256" key="3">
    <source>
        <dbReference type="ARBA" id="ARBA00022544"/>
    </source>
</evidence>
<name>A0A162L642_9CLOT</name>
<keyword evidence="3" id="KW-0309">Germination</keyword>
<dbReference type="GO" id="GO:0009847">
    <property type="term" value="P:spore germination"/>
    <property type="evidence" value="ECO:0007669"/>
    <property type="project" value="InterPro"/>
</dbReference>
<comment type="caution">
    <text evidence="10">The sequence shown here is derived from an EMBL/GenBank/DDBJ whole genome shotgun (WGS) entry which is preliminary data.</text>
</comment>
<sequence>MKYKSMLFYILIFIFSISLYGCSTDKSELNEISLVVGMGIDKISSDNSFVVTLEIINPNGTKDDNNALKKGNNSIIQTSTGNSIFDAVQNFSKNSSTLLDFSHAKVIILSKELCESESGVSEAMDYLNRNRQMRSTNWILVSNKSAKEILKSKIPNEGAISNGINTMMSLFERNGPIVPMTINSFIIESKKESNSSFAPVIDIEKSKDSTAPRITVEKMAILKNNRLIAILTSEESKNLFWMADYTKGHTDIFPLKSAKNNTNITTRVFKQSTQIIPHLTEEGFNMEIRCKGSAFIEQAGNIDMSPENISRFEYDIESVLKGELNKLITKSQKNLDTDFVGFSTKIYSNYPKEWLNIKKDWDKIFPNIKYKISFEIKLTNIGIIKDPVVRNEEETSK</sequence>
<keyword evidence="7" id="KW-0449">Lipoprotein</keyword>
<keyword evidence="5" id="KW-0472">Membrane</keyword>
<evidence type="ECO:0000256" key="1">
    <source>
        <dbReference type="ARBA" id="ARBA00004635"/>
    </source>
</evidence>
<dbReference type="Pfam" id="PF05504">
    <property type="entry name" value="Spore_GerAC"/>
    <property type="match status" value="1"/>
</dbReference>
<evidence type="ECO:0000256" key="2">
    <source>
        <dbReference type="ARBA" id="ARBA00007886"/>
    </source>
</evidence>
<dbReference type="PANTHER" id="PTHR35789:SF1">
    <property type="entry name" value="SPORE GERMINATION PROTEIN B3"/>
    <property type="match status" value="1"/>
</dbReference>
<dbReference type="OrthoDB" id="9816067at2"/>
<dbReference type="PATRIC" id="fig|1538.10.peg.2721"/>
<feature type="domain" description="Spore germination protein N-terminal" evidence="9">
    <location>
        <begin position="25"/>
        <end position="203"/>
    </location>
</feature>
<dbReference type="Proteomes" id="UP000077407">
    <property type="component" value="Unassembled WGS sequence"/>
</dbReference>
<dbReference type="InterPro" id="IPR008844">
    <property type="entry name" value="Spore_GerAC-like"/>
</dbReference>
<dbReference type="InterPro" id="IPR038501">
    <property type="entry name" value="Spore_GerAC_C_sf"/>
</dbReference>
<comment type="similarity">
    <text evidence="2">Belongs to the GerABKC lipoprotein family.</text>
</comment>
<dbReference type="NCBIfam" id="TIGR02887">
    <property type="entry name" value="spore_ger_x_C"/>
    <property type="match status" value="1"/>
</dbReference>
<evidence type="ECO:0000313" key="11">
    <source>
        <dbReference type="Proteomes" id="UP000077407"/>
    </source>
</evidence>
<dbReference type="InterPro" id="IPR057336">
    <property type="entry name" value="GerAC_N"/>
</dbReference>
<dbReference type="InterPro" id="IPR046953">
    <property type="entry name" value="Spore_GerAC-like_C"/>
</dbReference>
<evidence type="ECO:0000256" key="7">
    <source>
        <dbReference type="ARBA" id="ARBA00023288"/>
    </source>
</evidence>
<dbReference type="Gene3D" id="6.20.190.10">
    <property type="entry name" value="Nutrient germinant receptor protein C, domain 1"/>
    <property type="match status" value="1"/>
</dbReference>
<dbReference type="GO" id="GO:0016020">
    <property type="term" value="C:membrane"/>
    <property type="evidence" value="ECO:0007669"/>
    <property type="project" value="UniProtKB-SubCell"/>
</dbReference>
<evidence type="ECO:0000256" key="6">
    <source>
        <dbReference type="ARBA" id="ARBA00023139"/>
    </source>
</evidence>
<dbReference type="PANTHER" id="PTHR35789">
    <property type="entry name" value="SPORE GERMINATION PROTEIN B3"/>
    <property type="match status" value="1"/>
</dbReference>
<dbReference type="EMBL" id="LITT01000035">
    <property type="protein sequence ID" value="OAA84918.1"/>
    <property type="molecule type" value="Genomic_DNA"/>
</dbReference>
<accession>A0A162L642</accession>
<dbReference type="Pfam" id="PF25198">
    <property type="entry name" value="Spore_GerAC_N"/>
    <property type="match status" value="1"/>
</dbReference>
<gene>
    <name evidence="10" type="primary">gerBC_2</name>
    <name evidence="10" type="ORF">WY13_02821</name>
</gene>
<evidence type="ECO:0000256" key="5">
    <source>
        <dbReference type="ARBA" id="ARBA00023136"/>
    </source>
</evidence>
<evidence type="ECO:0000259" key="9">
    <source>
        <dbReference type="Pfam" id="PF25198"/>
    </source>
</evidence>
<evidence type="ECO:0000259" key="8">
    <source>
        <dbReference type="Pfam" id="PF05504"/>
    </source>
</evidence>
<reference evidence="10 11" key="1">
    <citation type="journal article" date="2015" name="Biotechnol. Bioeng.">
        <title>Genome sequence and phenotypic characterization of Caulobacter segnis.</title>
        <authorList>
            <person name="Patel S."/>
            <person name="Fletcher B."/>
            <person name="Scott D.C."/>
            <person name="Ely B."/>
        </authorList>
    </citation>
    <scope>NUCLEOTIDE SEQUENCE [LARGE SCALE GENOMIC DNA]</scope>
    <source>
        <strain evidence="10 11">ERI-2</strain>
    </source>
</reference>
<evidence type="ECO:0000313" key="10">
    <source>
        <dbReference type="EMBL" id="OAA84918.1"/>
    </source>
</evidence>
<dbReference type="Gene3D" id="3.30.300.210">
    <property type="entry name" value="Nutrient germinant receptor protein C, domain 3"/>
    <property type="match status" value="1"/>
</dbReference>
<organism evidence="10 11">
    <name type="scientific">Clostridium ljungdahlii</name>
    <dbReference type="NCBI Taxonomy" id="1538"/>
    <lineage>
        <taxon>Bacteria</taxon>
        <taxon>Bacillati</taxon>
        <taxon>Bacillota</taxon>
        <taxon>Clostridia</taxon>
        <taxon>Eubacteriales</taxon>
        <taxon>Clostridiaceae</taxon>
        <taxon>Clostridium</taxon>
    </lineage>
</organism>
<proteinExistence type="inferred from homology"/>
<feature type="domain" description="Spore germination GerAC-like C-terminal" evidence="8">
    <location>
        <begin position="218"/>
        <end position="382"/>
    </location>
</feature>
<evidence type="ECO:0000256" key="4">
    <source>
        <dbReference type="ARBA" id="ARBA00022729"/>
    </source>
</evidence>
<dbReference type="RefSeq" id="WP_063556184.1">
    <property type="nucleotide sequence ID" value="NZ_LITT01000035.1"/>
</dbReference>